<accession>A0AA39X956</accession>
<feature type="compositionally biased region" description="Acidic residues" evidence="1">
    <location>
        <begin position="751"/>
        <end position="762"/>
    </location>
</feature>
<feature type="compositionally biased region" description="Acidic residues" evidence="1">
    <location>
        <begin position="1222"/>
        <end position="1239"/>
    </location>
</feature>
<feature type="region of interest" description="Disordered" evidence="1">
    <location>
        <begin position="598"/>
        <end position="632"/>
    </location>
</feature>
<evidence type="ECO:0000256" key="2">
    <source>
        <dbReference type="SAM" id="Phobius"/>
    </source>
</evidence>
<dbReference type="EMBL" id="JAULSR010000002">
    <property type="protein sequence ID" value="KAK0629619.1"/>
    <property type="molecule type" value="Genomic_DNA"/>
</dbReference>
<feature type="transmembrane region" description="Helical" evidence="2">
    <location>
        <begin position="556"/>
        <end position="579"/>
    </location>
</feature>
<feature type="compositionally biased region" description="Low complexity" evidence="1">
    <location>
        <begin position="901"/>
        <end position="928"/>
    </location>
</feature>
<feature type="compositionally biased region" description="Basic and acidic residues" evidence="1">
    <location>
        <begin position="1105"/>
        <end position="1115"/>
    </location>
</feature>
<feature type="region of interest" description="Disordered" evidence="1">
    <location>
        <begin position="698"/>
        <end position="947"/>
    </location>
</feature>
<evidence type="ECO:0000313" key="3">
    <source>
        <dbReference type="EMBL" id="KAK0629619.1"/>
    </source>
</evidence>
<feature type="compositionally biased region" description="Polar residues" evidence="1">
    <location>
        <begin position="1356"/>
        <end position="1365"/>
    </location>
</feature>
<dbReference type="SUPFAM" id="SSF117281">
    <property type="entry name" value="Kelch motif"/>
    <property type="match status" value="1"/>
</dbReference>
<feature type="region of interest" description="Disordered" evidence="1">
    <location>
        <begin position="263"/>
        <end position="285"/>
    </location>
</feature>
<comment type="caution">
    <text evidence="3">The sequence shown here is derived from an EMBL/GenBank/DDBJ whole genome shotgun (WGS) entry which is preliminary data.</text>
</comment>
<feature type="compositionally biased region" description="Basic and acidic residues" evidence="1">
    <location>
        <begin position="1169"/>
        <end position="1180"/>
    </location>
</feature>
<feature type="compositionally biased region" description="Low complexity" evidence="1">
    <location>
        <begin position="1246"/>
        <end position="1256"/>
    </location>
</feature>
<feature type="compositionally biased region" description="Low complexity" evidence="1">
    <location>
        <begin position="272"/>
        <end position="285"/>
    </location>
</feature>
<feature type="compositionally biased region" description="Low complexity" evidence="1">
    <location>
        <begin position="698"/>
        <end position="709"/>
    </location>
</feature>
<feature type="compositionally biased region" description="Basic and acidic residues" evidence="1">
    <location>
        <begin position="1264"/>
        <end position="1296"/>
    </location>
</feature>
<keyword evidence="2" id="KW-1133">Transmembrane helix</keyword>
<feature type="compositionally biased region" description="Polar residues" evidence="1">
    <location>
        <begin position="820"/>
        <end position="829"/>
    </location>
</feature>
<feature type="compositionally biased region" description="Gly residues" evidence="1">
    <location>
        <begin position="502"/>
        <end position="522"/>
    </location>
</feature>
<evidence type="ECO:0000313" key="4">
    <source>
        <dbReference type="Proteomes" id="UP001174934"/>
    </source>
</evidence>
<name>A0AA39X956_9PEZI</name>
<dbReference type="InterPro" id="IPR015915">
    <property type="entry name" value="Kelch-typ_b-propeller"/>
</dbReference>
<gene>
    <name evidence="3" type="ORF">B0T17DRAFT_589344</name>
</gene>
<feature type="compositionally biased region" description="Low complexity" evidence="1">
    <location>
        <begin position="870"/>
        <end position="893"/>
    </location>
</feature>
<feature type="region of interest" description="Disordered" evidence="1">
    <location>
        <begin position="493"/>
        <end position="552"/>
    </location>
</feature>
<dbReference type="Gene3D" id="2.120.10.80">
    <property type="entry name" value="Kelch-type beta propeller"/>
    <property type="match status" value="1"/>
</dbReference>
<protein>
    <recommendedName>
        <fullName evidence="5">Galactose oxidase</fullName>
    </recommendedName>
</protein>
<feature type="compositionally biased region" description="Gly residues" evidence="1">
    <location>
        <begin position="530"/>
        <end position="539"/>
    </location>
</feature>
<feature type="region of interest" description="Disordered" evidence="1">
    <location>
        <begin position="1096"/>
        <end position="1180"/>
    </location>
</feature>
<evidence type="ECO:0008006" key="5">
    <source>
        <dbReference type="Google" id="ProtNLM"/>
    </source>
</evidence>
<feature type="region of interest" description="Disordered" evidence="1">
    <location>
        <begin position="1053"/>
        <end position="1082"/>
    </location>
</feature>
<feature type="region of interest" description="Disordered" evidence="1">
    <location>
        <begin position="1205"/>
        <end position="1324"/>
    </location>
</feature>
<feature type="compositionally biased region" description="Basic and acidic residues" evidence="1">
    <location>
        <begin position="1337"/>
        <end position="1355"/>
    </location>
</feature>
<organism evidence="3 4">
    <name type="scientific">Bombardia bombarda</name>
    <dbReference type="NCBI Taxonomy" id="252184"/>
    <lineage>
        <taxon>Eukaryota</taxon>
        <taxon>Fungi</taxon>
        <taxon>Dikarya</taxon>
        <taxon>Ascomycota</taxon>
        <taxon>Pezizomycotina</taxon>
        <taxon>Sordariomycetes</taxon>
        <taxon>Sordariomycetidae</taxon>
        <taxon>Sordariales</taxon>
        <taxon>Lasiosphaeriaceae</taxon>
        <taxon>Bombardia</taxon>
    </lineage>
</organism>
<feature type="compositionally biased region" description="Gly residues" evidence="1">
    <location>
        <begin position="601"/>
        <end position="614"/>
    </location>
</feature>
<sequence>MCVCVLGRMRFVDFPLMIWLLSNTRWRRRRRRRVAAFTATAAAAAFMLSSASTVSATTTPPTLPYVPTTILLSGSALLPPSNITNTAYIFSPSSSSTDSTGVDLLAIDISSTIHVRSLQPKILSTNLPFIDASSSSPTAAFAPSLLDNGSIAVLAGDCAVAAAGGASIWTYTSSGTADKDSAREWTHHTTTPSSSWDYAQGGPYLLGGSLGFSEQLAPVMSEPVLYFYGGMCPSANRSSTDGDFSASAIDSWQAEAVYSNRMLRVSPPPPSSSSSSSSSSGSDSDGTYTLAYTPNAYLQQAEAGFTLTALAPSLSNRSGIVTQQASHVVLGGHVQQNGVFVNISTAAVWSLPEEVWTRVDIQAPSPATDGSIPSVDPRSGHTTVLSEDGSSLVVLGGWAGNVSNAAQPQLVVVTIGASFAEWQWSVPAGEAQPAGPGRYGHGAALLPGNVMMVYGGYEIVPPPATDKTRKTRRQATGEQQMFFNLTSMSWSDSYTNPQHASGGSGGSSGGGGGGGGGGGTTNGGSPPPSSGGGGSGSGSGSPTDDETSPTSLTKKLGLGLGLGIGIPILLAALLLAFFLHRRRQRRRAQRDAALHGLALGMNGGGSLPLTGGSGSRSDEMLERSDDGDDTMRFPWNAASARSWYTGGHDPYTQGRKSLGYETMRGAASRDNNNSYNSGGGGGGGYSYSNAPAVYMPTGPAGSSTLSSSSRPRGAARGLYQPTSLSTSGGGGGGNYDFSPLRVPNRIHPIYEDDEGDDEEDGGDLGASGPLSPDRDDDDDPFMTPTGSSSTMHMHTPRRGSGIYLPPPPMSSGAIPVSGGSIPTGSNSPEIQPLQPQKQQQQGQDPEVQGWVSDVDAADAVLTARISRHGSTTTTTTTPPAILSPTTSGTIVTITGGGPGNHSPTTPTRPTHSPGRLSPSRRASSSRSVKGGGAGSTGDSDETVRTGSNLSDRSAFSFVQGAEQRALSVRSHFRAAFSGGTGSVPGVTPAATEARLGSSSGSSAHTFSTAKSTFATMQAEGPALLLGSSAGGGYYEDAAGGLYHAHYATAKEEAREVSAEGAGGEEEDDDYVNVPGSPSKSKLRHSWFGSLRRVFSGATPSPGSSSREDSPTRESLLEGSSGDYEPPRRLAGIVPGAGGTLLRRKQGREAWEKVKPQHGGESSSSPRGDGNNHKGGDEEWDVEKAVEQRLVQVMFTVPKERLRVVNAEIEHEEEIVVVVDPEKGDDEEEYEHDGDDEEGGYDQLLDSSSSSSSSSTSGDAGKMVSHLEHLRPADSYGHDHDHDHDRSDTERERERQQQHRGSGLLDPGSVGGVSPSTSLRSASVTTTIHTAEAVRLERPRTRVLEMVESIESKSSRDNSPSASPTR</sequence>
<evidence type="ECO:0000256" key="1">
    <source>
        <dbReference type="SAM" id="MobiDB-lite"/>
    </source>
</evidence>
<proteinExistence type="predicted"/>
<reference evidence="3" key="1">
    <citation type="submission" date="2023-06" db="EMBL/GenBank/DDBJ databases">
        <title>Genome-scale phylogeny and comparative genomics of the fungal order Sordariales.</title>
        <authorList>
            <consortium name="Lawrence Berkeley National Laboratory"/>
            <person name="Hensen N."/>
            <person name="Bonometti L."/>
            <person name="Westerberg I."/>
            <person name="Brannstrom I.O."/>
            <person name="Guillou S."/>
            <person name="Cros-Aarteil S."/>
            <person name="Calhoun S."/>
            <person name="Haridas S."/>
            <person name="Kuo A."/>
            <person name="Mondo S."/>
            <person name="Pangilinan J."/>
            <person name="Riley R."/>
            <person name="LaButti K."/>
            <person name="Andreopoulos B."/>
            <person name="Lipzen A."/>
            <person name="Chen C."/>
            <person name="Yanf M."/>
            <person name="Daum C."/>
            <person name="Ng V."/>
            <person name="Clum A."/>
            <person name="Steindorff A."/>
            <person name="Ohm R."/>
            <person name="Martin F."/>
            <person name="Silar P."/>
            <person name="Natvig D."/>
            <person name="Lalanne C."/>
            <person name="Gautier V."/>
            <person name="Ament-velasquez S.L."/>
            <person name="Kruys A."/>
            <person name="Hutchinson M.I."/>
            <person name="Powell A.J."/>
            <person name="Barry K."/>
            <person name="Miller A.N."/>
            <person name="Grigoriev I.V."/>
            <person name="Debuchy R."/>
            <person name="Gladieux P."/>
            <person name="Thoren M.H."/>
            <person name="Johannesson H."/>
        </authorList>
    </citation>
    <scope>NUCLEOTIDE SEQUENCE</scope>
    <source>
        <strain evidence="3">SMH3391-2</strain>
    </source>
</reference>
<feature type="region of interest" description="Disordered" evidence="1">
    <location>
        <begin position="1337"/>
        <end position="1365"/>
    </location>
</feature>
<keyword evidence="2" id="KW-0472">Membrane</keyword>
<keyword evidence="2" id="KW-0812">Transmembrane</keyword>
<dbReference type="Proteomes" id="UP001174934">
    <property type="component" value="Unassembled WGS sequence"/>
</dbReference>
<feature type="compositionally biased region" description="Low complexity" evidence="1">
    <location>
        <begin position="831"/>
        <end position="848"/>
    </location>
</feature>
<keyword evidence="4" id="KW-1185">Reference proteome</keyword>